<evidence type="ECO:0000256" key="3">
    <source>
        <dbReference type="ARBA" id="ARBA00022490"/>
    </source>
</evidence>
<dbReference type="GO" id="GO:0008017">
    <property type="term" value="F:microtubule binding"/>
    <property type="evidence" value="ECO:0007669"/>
    <property type="project" value="InterPro"/>
</dbReference>
<dbReference type="InterPro" id="IPR001752">
    <property type="entry name" value="Kinesin_motor_dom"/>
</dbReference>
<dbReference type="AlphaFoldDB" id="A0A2N9EJT7"/>
<dbReference type="GO" id="GO:0072686">
    <property type="term" value="C:mitotic spindle"/>
    <property type="evidence" value="ECO:0007669"/>
    <property type="project" value="TreeGrafter"/>
</dbReference>
<comment type="subcellular location">
    <subcellularLocation>
        <location evidence="1">Cytoplasm</location>
        <location evidence="1">Cytoskeleton</location>
    </subcellularLocation>
</comment>
<evidence type="ECO:0000256" key="8">
    <source>
        <dbReference type="ARBA" id="ARBA00023054"/>
    </source>
</evidence>
<evidence type="ECO:0000256" key="14">
    <source>
        <dbReference type="RuleBase" id="RU000394"/>
    </source>
</evidence>
<protein>
    <recommendedName>
        <fullName evidence="14">Kinesin-like protein</fullName>
    </recommendedName>
</protein>
<feature type="repeat" description="ARM" evidence="12">
    <location>
        <begin position="727"/>
        <end position="770"/>
    </location>
</feature>
<dbReference type="GO" id="GO:0005524">
    <property type="term" value="F:ATP binding"/>
    <property type="evidence" value="ECO:0007669"/>
    <property type="project" value="UniProtKB-UniRule"/>
</dbReference>
<dbReference type="PANTHER" id="PTHR47970:SF30">
    <property type="entry name" value="KINESIN-LIKE PROTEIN"/>
    <property type="match status" value="1"/>
</dbReference>
<dbReference type="PROSITE" id="PS50176">
    <property type="entry name" value="ARM_REPEAT"/>
    <property type="match status" value="1"/>
</dbReference>
<dbReference type="GO" id="GO:0051231">
    <property type="term" value="P:spindle elongation"/>
    <property type="evidence" value="ECO:0007669"/>
    <property type="project" value="TreeGrafter"/>
</dbReference>
<dbReference type="GO" id="GO:0007018">
    <property type="term" value="P:microtubule-based movement"/>
    <property type="evidence" value="ECO:0007669"/>
    <property type="project" value="InterPro"/>
</dbReference>
<name>A0A2N9EJT7_FAGSY</name>
<feature type="region of interest" description="Disordered" evidence="16">
    <location>
        <begin position="503"/>
        <end position="527"/>
    </location>
</feature>
<dbReference type="InterPro" id="IPR000225">
    <property type="entry name" value="Armadillo"/>
</dbReference>
<dbReference type="InterPro" id="IPR016024">
    <property type="entry name" value="ARM-type_fold"/>
</dbReference>
<dbReference type="PRINTS" id="PR00380">
    <property type="entry name" value="KINESINHEAVY"/>
</dbReference>
<evidence type="ECO:0000256" key="1">
    <source>
        <dbReference type="ARBA" id="ARBA00004245"/>
    </source>
</evidence>
<comment type="similarity">
    <text evidence="2">Belongs to the TRAFAC class myosin-kinesin ATPase superfamily. Kinesin family. Ungrouped subfamily.</text>
</comment>
<dbReference type="InterPro" id="IPR019821">
    <property type="entry name" value="Kinesin_motor_CS"/>
</dbReference>
<dbReference type="SUPFAM" id="SSF48371">
    <property type="entry name" value="ARM repeat"/>
    <property type="match status" value="1"/>
</dbReference>
<feature type="domain" description="Kinesin motor" evidence="17">
    <location>
        <begin position="65"/>
        <end position="414"/>
    </location>
</feature>
<dbReference type="PANTHER" id="PTHR47970">
    <property type="entry name" value="KINESIN-LIKE PROTEIN KIF11"/>
    <property type="match status" value="1"/>
</dbReference>
<feature type="compositionally biased region" description="Low complexity" evidence="16">
    <location>
        <begin position="24"/>
        <end position="41"/>
    </location>
</feature>
<dbReference type="InterPro" id="IPR036961">
    <property type="entry name" value="Kinesin_motor_dom_sf"/>
</dbReference>
<dbReference type="PROSITE" id="PS50067">
    <property type="entry name" value="KINESIN_MOTOR_2"/>
    <property type="match status" value="1"/>
</dbReference>
<keyword evidence="5" id="KW-0677">Repeat</keyword>
<feature type="compositionally biased region" description="Polar residues" evidence="16">
    <location>
        <begin position="1"/>
        <end position="10"/>
    </location>
</feature>
<evidence type="ECO:0000256" key="2">
    <source>
        <dbReference type="ARBA" id="ARBA00010103"/>
    </source>
</evidence>
<dbReference type="InterPro" id="IPR011989">
    <property type="entry name" value="ARM-like"/>
</dbReference>
<evidence type="ECO:0000256" key="7">
    <source>
        <dbReference type="ARBA" id="ARBA00022840"/>
    </source>
</evidence>
<feature type="coiled-coil region" evidence="15">
    <location>
        <begin position="537"/>
        <end position="606"/>
    </location>
</feature>
<dbReference type="GO" id="GO:0005876">
    <property type="term" value="C:spindle microtubule"/>
    <property type="evidence" value="ECO:0007669"/>
    <property type="project" value="TreeGrafter"/>
</dbReference>
<keyword evidence="6 13" id="KW-0547">Nucleotide-binding</keyword>
<dbReference type="GO" id="GO:0090307">
    <property type="term" value="P:mitotic spindle assembly"/>
    <property type="evidence" value="ECO:0007669"/>
    <property type="project" value="TreeGrafter"/>
</dbReference>
<dbReference type="SUPFAM" id="SSF52540">
    <property type="entry name" value="P-loop containing nucleoside triphosphate hydrolases"/>
    <property type="match status" value="1"/>
</dbReference>
<gene>
    <name evidence="18" type="ORF">FSB_LOCUS7029</name>
</gene>
<evidence type="ECO:0000256" key="4">
    <source>
        <dbReference type="ARBA" id="ARBA00022701"/>
    </source>
</evidence>
<dbReference type="GO" id="GO:0008574">
    <property type="term" value="F:plus-end-directed microtubule motor activity"/>
    <property type="evidence" value="ECO:0007669"/>
    <property type="project" value="TreeGrafter"/>
</dbReference>
<dbReference type="PROSITE" id="PS00411">
    <property type="entry name" value="KINESIN_MOTOR_1"/>
    <property type="match status" value="1"/>
</dbReference>
<dbReference type="Pfam" id="PF00225">
    <property type="entry name" value="Kinesin"/>
    <property type="match status" value="1"/>
</dbReference>
<comment type="subunit">
    <text evidence="11">Interacts (via C-terminus) with NEK5.</text>
</comment>
<dbReference type="FunFam" id="3.40.850.10:FF:000036">
    <property type="entry name" value="Kinesin-like protein"/>
    <property type="match status" value="1"/>
</dbReference>
<dbReference type="Pfam" id="PF00514">
    <property type="entry name" value="Arm"/>
    <property type="match status" value="1"/>
</dbReference>
<evidence type="ECO:0000259" key="17">
    <source>
        <dbReference type="PROSITE" id="PS50067"/>
    </source>
</evidence>
<evidence type="ECO:0000256" key="10">
    <source>
        <dbReference type="ARBA" id="ARBA00023212"/>
    </source>
</evidence>
<evidence type="ECO:0000256" key="11">
    <source>
        <dbReference type="ARBA" id="ARBA00063975"/>
    </source>
</evidence>
<dbReference type="SMART" id="SM00185">
    <property type="entry name" value="ARM"/>
    <property type="match status" value="4"/>
</dbReference>
<accession>A0A2N9EJT7</accession>
<dbReference type="CDD" id="cd00106">
    <property type="entry name" value="KISc"/>
    <property type="match status" value="1"/>
</dbReference>
<feature type="binding site" evidence="13">
    <location>
        <begin position="150"/>
        <end position="157"/>
    </location>
    <ligand>
        <name>ATP</name>
        <dbReference type="ChEBI" id="CHEBI:30616"/>
    </ligand>
</feature>
<feature type="region of interest" description="Disordered" evidence="16">
    <location>
        <begin position="1"/>
        <end position="59"/>
    </location>
</feature>
<dbReference type="SMART" id="SM00129">
    <property type="entry name" value="KISc"/>
    <property type="match status" value="1"/>
</dbReference>
<dbReference type="Gene3D" id="1.25.10.10">
    <property type="entry name" value="Leucine-rich Repeat Variant"/>
    <property type="match status" value="2"/>
</dbReference>
<keyword evidence="9 13" id="KW-0505">Motor protein</keyword>
<keyword evidence="4 14" id="KW-0493">Microtubule</keyword>
<evidence type="ECO:0000256" key="6">
    <source>
        <dbReference type="ARBA" id="ARBA00022741"/>
    </source>
</evidence>
<organism evidence="18">
    <name type="scientific">Fagus sylvatica</name>
    <name type="common">Beechnut</name>
    <dbReference type="NCBI Taxonomy" id="28930"/>
    <lineage>
        <taxon>Eukaryota</taxon>
        <taxon>Viridiplantae</taxon>
        <taxon>Streptophyta</taxon>
        <taxon>Embryophyta</taxon>
        <taxon>Tracheophyta</taxon>
        <taxon>Spermatophyta</taxon>
        <taxon>Magnoliopsida</taxon>
        <taxon>eudicotyledons</taxon>
        <taxon>Gunneridae</taxon>
        <taxon>Pentapetalae</taxon>
        <taxon>rosids</taxon>
        <taxon>fabids</taxon>
        <taxon>Fagales</taxon>
        <taxon>Fagaceae</taxon>
        <taxon>Fagus</taxon>
    </lineage>
</organism>
<keyword evidence="7 13" id="KW-0067">ATP-binding</keyword>
<dbReference type="InterPro" id="IPR047149">
    <property type="entry name" value="KIF11-like"/>
</dbReference>
<evidence type="ECO:0000313" key="18">
    <source>
        <dbReference type="EMBL" id="SPC79147.1"/>
    </source>
</evidence>
<dbReference type="EMBL" id="OIVN01000369">
    <property type="protein sequence ID" value="SPC79147.1"/>
    <property type="molecule type" value="Genomic_DNA"/>
</dbReference>
<dbReference type="InterPro" id="IPR027417">
    <property type="entry name" value="P-loop_NTPase"/>
</dbReference>
<evidence type="ECO:0000256" key="9">
    <source>
        <dbReference type="ARBA" id="ARBA00023175"/>
    </source>
</evidence>
<keyword evidence="10" id="KW-0206">Cytoskeleton</keyword>
<evidence type="ECO:0000256" key="16">
    <source>
        <dbReference type="SAM" id="MobiDB-lite"/>
    </source>
</evidence>
<evidence type="ECO:0000256" key="12">
    <source>
        <dbReference type="PROSITE-ProRule" id="PRU00259"/>
    </source>
</evidence>
<evidence type="ECO:0000256" key="13">
    <source>
        <dbReference type="PROSITE-ProRule" id="PRU00283"/>
    </source>
</evidence>
<sequence length="944" mass="103674">MATSGGNYRNGTHKSSMKVDRSLSLNSNPKPSVKSKSLPSSGPRRNSTGSLAGGAAKDNAEVPGRVRVAVRLRPRNAEELVADADFADCVELQPELKRLKLRKNNWDSDTYEFDEVLTEFASQKRVYEVVAKPVVESVLDGYNGTIMAYGQTGTGKTYTLGRLGEEDTAARGIMVRAMEDILADVSFETDSVSVSYLQAPYTYMQLYMETIQDLLDPANDNIPIVEDPKTGDVSVPGASLVKIRDQQSFLELLRLGEAHRFAANTKLNTESSRSHAILMVQVKRAVKERDSAFSSENGISSQMKTLKPPIVRKGKLVVVDLAGSERIDKSGSEGHTLDEAKSINLSLSALGKCINALAENSAHVPVRDSKLTRLLKDSFGGTARTSLVITIGPSPRHRGETASTIMFGQRAMKVENMLKLKEEFDYKSLSRRLDIQLDKLIAEHERQQKAFEDEIERINIEAQNRISEFERNHADALEKERLKYQKDYMESIKKLEEQLVKNQQKNGSEKVPVGLKDDGSALTSNTKSSKLSAVEEVAELKKLLQKESLLRKAAEEEINNLKSQIAQWKRSEASGNSEILKLRKILADEASQKEKLEGEIGILQSQLLQLSFDADETRRRLDRGGSGKVPGGLESLMSQVKHHQQDSGNGGTGEKASIAKLFEQVGLQKILSLLEAEDSDVRIHAVKVVANLAAEGESMAKCLGLPSCLSLAALELEMNQEKIVQAGGLTSLLMLLRSSEDETIHRVAAGAIANLAMNETNQELIMSQGGIGLLSMTAANAEDPQTLRMVAGAIANLCGNDKLQMKLRDEGGIKALLGMVRCRHPDVLAQVARGIANFAKCESRASTQGTKTGRSLLIEDGALSWIVQNANNEASPIRRHIELALCHLSQHEANAKDMISGGALWELVRISRDCAREDIRTLAHRTLTSSPTFQAEMRRLRIDY</sequence>
<keyword evidence="8 15" id="KW-0175">Coiled coil</keyword>
<proteinExistence type="inferred from homology"/>
<reference evidence="18" key="1">
    <citation type="submission" date="2018-02" db="EMBL/GenBank/DDBJ databases">
        <authorList>
            <person name="Cohen D.B."/>
            <person name="Kent A.D."/>
        </authorList>
    </citation>
    <scope>NUCLEOTIDE SEQUENCE</scope>
</reference>
<evidence type="ECO:0000256" key="5">
    <source>
        <dbReference type="ARBA" id="ARBA00022737"/>
    </source>
</evidence>
<evidence type="ECO:0000256" key="15">
    <source>
        <dbReference type="SAM" id="Coils"/>
    </source>
</evidence>
<keyword evidence="3" id="KW-0963">Cytoplasm</keyword>
<dbReference type="Gene3D" id="3.40.850.10">
    <property type="entry name" value="Kinesin motor domain"/>
    <property type="match status" value="1"/>
</dbReference>